<accession>A0A445LK64</accession>
<proteinExistence type="predicted"/>
<keyword evidence="3" id="KW-1185">Reference proteome</keyword>
<dbReference type="AlphaFoldDB" id="A0A445LK64"/>
<feature type="compositionally biased region" description="Basic and acidic residues" evidence="1">
    <location>
        <begin position="63"/>
        <end position="80"/>
    </location>
</feature>
<dbReference type="EMBL" id="QZWG01000002">
    <property type="protein sequence ID" value="RZC23638.1"/>
    <property type="molecule type" value="Genomic_DNA"/>
</dbReference>
<evidence type="ECO:0000313" key="3">
    <source>
        <dbReference type="Proteomes" id="UP000289340"/>
    </source>
</evidence>
<protein>
    <submittedName>
        <fullName evidence="2">Uncharacterized protein</fullName>
    </submittedName>
</protein>
<reference evidence="2 3" key="1">
    <citation type="submission" date="2018-09" db="EMBL/GenBank/DDBJ databases">
        <title>A high-quality reference genome of wild soybean provides a powerful tool to mine soybean genomes.</title>
        <authorList>
            <person name="Xie M."/>
            <person name="Chung C.Y.L."/>
            <person name="Li M.-W."/>
            <person name="Wong F.-L."/>
            <person name="Chan T.-F."/>
            <person name="Lam H.-M."/>
        </authorList>
    </citation>
    <scope>NUCLEOTIDE SEQUENCE [LARGE SCALE GENOMIC DNA]</scope>
    <source>
        <strain evidence="3">cv. W05</strain>
        <tissue evidence="2">Hypocotyl of etiolated seedlings</tissue>
    </source>
</reference>
<name>A0A445LK64_GLYSO</name>
<organism evidence="2 3">
    <name type="scientific">Glycine soja</name>
    <name type="common">Wild soybean</name>
    <dbReference type="NCBI Taxonomy" id="3848"/>
    <lineage>
        <taxon>Eukaryota</taxon>
        <taxon>Viridiplantae</taxon>
        <taxon>Streptophyta</taxon>
        <taxon>Embryophyta</taxon>
        <taxon>Tracheophyta</taxon>
        <taxon>Spermatophyta</taxon>
        <taxon>Magnoliopsida</taxon>
        <taxon>eudicotyledons</taxon>
        <taxon>Gunneridae</taxon>
        <taxon>Pentapetalae</taxon>
        <taxon>rosids</taxon>
        <taxon>fabids</taxon>
        <taxon>Fabales</taxon>
        <taxon>Fabaceae</taxon>
        <taxon>Papilionoideae</taxon>
        <taxon>50 kb inversion clade</taxon>
        <taxon>NPAAA clade</taxon>
        <taxon>indigoferoid/millettioid clade</taxon>
        <taxon>Phaseoleae</taxon>
        <taxon>Glycine</taxon>
        <taxon>Glycine subgen. Soja</taxon>
    </lineage>
</organism>
<feature type="compositionally biased region" description="Polar residues" evidence="1">
    <location>
        <begin position="81"/>
        <end position="91"/>
    </location>
</feature>
<dbReference type="Proteomes" id="UP000289340">
    <property type="component" value="Chromosome 2"/>
</dbReference>
<gene>
    <name evidence="2" type="ORF">D0Y65_003112</name>
</gene>
<evidence type="ECO:0000256" key="1">
    <source>
        <dbReference type="SAM" id="MobiDB-lite"/>
    </source>
</evidence>
<feature type="region of interest" description="Disordered" evidence="1">
    <location>
        <begin position="26"/>
        <end position="91"/>
    </location>
</feature>
<comment type="caution">
    <text evidence="2">The sequence shown here is derived from an EMBL/GenBank/DDBJ whole genome shotgun (WGS) entry which is preliminary data.</text>
</comment>
<feature type="compositionally biased region" description="Polar residues" evidence="1">
    <location>
        <begin position="26"/>
        <end position="53"/>
    </location>
</feature>
<evidence type="ECO:0000313" key="2">
    <source>
        <dbReference type="EMBL" id="RZC23638.1"/>
    </source>
</evidence>
<sequence length="91" mass="9922">MAYLAAVAVLRDRNYFPEENPNSISIHALSSNPEPPISSFTPKPFLSQTQTPTVVRGAKGASAKRENGRGDEKEVVKENNKSVSSYKNGDE</sequence>